<proteinExistence type="predicted"/>
<sequence>MALPVWKGQCVNVATNEAFNPLLQDGLDFGSTFAELGLSFTHLKFGMSMELSTRFSRVMCKFKRHHEPQSHSANPTPNTSD</sequence>
<evidence type="ECO:0000313" key="1">
    <source>
        <dbReference type="EMBL" id="OWZ21809.1"/>
    </source>
</evidence>
<evidence type="ECO:0000313" key="2">
    <source>
        <dbReference type="Proteomes" id="UP000198211"/>
    </source>
</evidence>
<comment type="caution">
    <text evidence="1">The sequence shown here is derived from an EMBL/GenBank/DDBJ whole genome shotgun (WGS) entry which is preliminary data.</text>
</comment>
<name>A0A225WXQ2_9STRA</name>
<reference evidence="2" key="1">
    <citation type="submission" date="2017-03" db="EMBL/GenBank/DDBJ databases">
        <title>Phytopthora megakarya and P. palmivora, two closely related causual agents of cacao black pod achieved similar genome size and gene model numbers by different mechanisms.</title>
        <authorList>
            <person name="Ali S."/>
            <person name="Shao J."/>
            <person name="Larry D.J."/>
            <person name="Kronmiller B."/>
            <person name="Shen D."/>
            <person name="Strem M.D."/>
            <person name="Melnick R.L."/>
            <person name="Guiltinan M.J."/>
            <person name="Tyler B.M."/>
            <person name="Meinhardt L.W."/>
            <person name="Bailey B.A."/>
        </authorList>
    </citation>
    <scope>NUCLEOTIDE SEQUENCE [LARGE SCALE GENOMIC DNA]</scope>
    <source>
        <strain evidence="2">zdho120</strain>
    </source>
</reference>
<gene>
    <name evidence="1" type="ORF">PHMEG_0003588</name>
</gene>
<accession>A0A225WXQ2</accession>
<dbReference type="EMBL" id="NBNE01000187">
    <property type="protein sequence ID" value="OWZ21809.1"/>
    <property type="molecule type" value="Genomic_DNA"/>
</dbReference>
<organism evidence="1 2">
    <name type="scientific">Phytophthora megakarya</name>
    <dbReference type="NCBI Taxonomy" id="4795"/>
    <lineage>
        <taxon>Eukaryota</taxon>
        <taxon>Sar</taxon>
        <taxon>Stramenopiles</taxon>
        <taxon>Oomycota</taxon>
        <taxon>Peronosporomycetes</taxon>
        <taxon>Peronosporales</taxon>
        <taxon>Peronosporaceae</taxon>
        <taxon>Phytophthora</taxon>
    </lineage>
</organism>
<dbReference type="Proteomes" id="UP000198211">
    <property type="component" value="Unassembled WGS sequence"/>
</dbReference>
<keyword evidence="2" id="KW-1185">Reference proteome</keyword>
<dbReference type="AlphaFoldDB" id="A0A225WXQ2"/>
<protein>
    <submittedName>
        <fullName evidence="1">Uncharacterized protein</fullName>
    </submittedName>
</protein>